<dbReference type="EMBL" id="LR589631">
    <property type="protein sequence ID" value="VTP07149.1"/>
    <property type="molecule type" value="Genomic_DNA"/>
</dbReference>
<dbReference type="PANTHER" id="PTHR42791">
    <property type="entry name" value="GNAT FAMILY ACETYLTRANSFERASE"/>
    <property type="match status" value="1"/>
</dbReference>
<dbReference type="PANTHER" id="PTHR42791:SF1">
    <property type="entry name" value="N-ACETYLTRANSFERASE DOMAIN-CONTAINING PROTEIN"/>
    <property type="match status" value="1"/>
</dbReference>
<dbReference type="SUPFAM" id="SSF55729">
    <property type="entry name" value="Acyl-CoA N-acyltransferases (Nat)"/>
    <property type="match status" value="1"/>
</dbReference>
<sequence>MSAVAVRSAQKFDVAPLAAVLGRAFADDPVTKWVIPDAARRARALPRMFAALTRHHHLHGGGADVAVGGTGVGGTGVGAAALWDGPGRWKQTPAEELRMLPMLLLAFGRHLSRGRQVVDLMKEHHPDEPHWYLAVIGSDPVVRGGGYGHALMRSRLEQVDAEHAPAYLESSNPDNIPYYARFGFEVTGEVRLPDDGPVMTLMWRRPR</sequence>
<dbReference type="InterPro" id="IPR052523">
    <property type="entry name" value="Trichothecene_AcTrans"/>
</dbReference>
<dbReference type="Pfam" id="PF00583">
    <property type="entry name" value="Acetyltransf_1"/>
    <property type="match status" value="1"/>
</dbReference>
<proteinExistence type="predicted"/>
<dbReference type="AlphaFoldDB" id="A0A653FCA2"/>
<dbReference type="InterPro" id="IPR000182">
    <property type="entry name" value="GNAT_dom"/>
</dbReference>
<dbReference type="PROSITE" id="PS51186">
    <property type="entry name" value="GNAT"/>
    <property type="match status" value="1"/>
</dbReference>
<dbReference type="OMA" id="MTRHHHL"/>
<dbReference type="RefSeq" id="WP_011729926.1">
    <property type="nucleotide sequence ID" value="NZ_CP009495.1"/>
</dbReference>
<dbReference type="KEGG" id="msn:LI99_22585"/>
<dbReference type="Gene3D" id="3.40.630.30">
    <property type="match status" value="1"/>
</dbReference>
<keyword evidence="1" id="KW-0808">Transferase</keyword>
<protein>
    <submittedName>
        <fullName evidence="1">Acetyltransferase (GNAT) family protein</fullName>
    </submittedName>
</protein>
<evidence type="ECO:0000313" key="1">
    <source>
        <dbReference type="EMBL" id="VTP07149.1"/>
    </source>
</evidence>
<dbReference type="GO" id="GO:0016747">
    <property type="term" value="F:acyltransferase activity, transferring groups other than amino-acyl groups"/>
    <property type="evidence" value="ECO:0007669"/>
    <property type="project" value="InterPro"/>
</dbReference>
<gene>
    <name evidence="1" type="ORF">BIN_B_01467</name>
</gene>
<dbReference type="InterPro" id="IPR016181">
    <property type="entry name" value="Acyl_CoA_acyltransferase"/>
</dbReference>
<accession>A0A653FCA2</accession>
<name>A0A653FCA2_MYCSM</name>
<dbReference type="GeneID" id="93459260"/>
<dbReference type="KEGG" id="msh:LI98_22590"/>
<reference evidence="1" key="1">
    <citation type="submission" date="2019-05" db="EMBL/GenBank/DDBJ databases">
        <authorList>
            <person name="Naeem R."/>
            <person name="Antony C."/>
            <person name="Guan Q."/>
        </authorList>
    </citation>
    <scope>NUCLEOTIDE SEQUENCE</scope>
    <source>
        <strain evidence="1">1</strain>
    </source>
</reference>
<organism evidence="1">
    <name type="scientific">Mycolicibacterium smegmatis</name>
    <name type="common">Mycobacterium smegmatis</name>
    <dbReference type="NCBI Taxonomy" id="1772"/>
    <lineage>
        <taxon>Bacteria</taxon>
        <taxon>Bacillati</taxon>
        <taxon>Actinomycetota</taxon>
        <taxon>Actinomycetes</taxon>
        <taxon>Mycobacteriales</taxon>
        <taxon>Mycobacteriaceae</taxon>
        <taxon>Mycolicibacterium</taxon>
    </lineage>
</organism>